<dbReference type="EMBL" id="BARW01000523">
    <property type="protein sequence ID" value="GAI65661.1"/>
    <property type="molecule type" value="Genomic_DNA"/>
</dbReference>
<protein>
    <recommendedName>
        <fullName evidence="1">Methyltransferase domain-containing protein</fullName>
    </recommendedName>
</protein>
<gene>
    <name evidence="2" type="ORF">S12H4_02219</name>
</gene>
<evidence type="ECO:0000259" key="1">
    <source>
        <dbReference type="Pfam" id="PF13649"/>
    </source>
</evidence>
<organism evidence="2">
    <name type="scientific">marine sediment metagenome</name>
    <dbReference type="NCBI Taxonomy" id="412755"/>
    <lineage>
        <taxon>unclassified sequences</taxon>
        <taxon>metagenomes</taxon>
        <taxon>ecological metagenomes</taxon>
    </lineage>
</organism>
<evidence type="ECO:0000313" key="2">
    <source>
        <dbReference type="EMBL" id="GAI65661.1"/>
    </source>
</evidence>
<proteinExistence type="predicted"/>
<feature type="domain" description="Methyltransferase" evidence="1">
    <location>
        <begin position="56"/>
        <end position="155"/>
    </location>
</feature>
<dbReference type="InterPro" id="IPR029063">
    <property type="entry name" value="SAM-dependent_MTases_sf"/>
</dbReference>
<comment type="caution">
    <text evidence="2">The sequence shown here is derived from an EMBL/GenBank/DDBJ whole genome shotgun (WGS) entry which is preliminary data.</text>
</comment>
<dbReference type="PANTHER" id="PTHR43667:SF2">
    <property type="entry name" value="FATTY ACID C-METHYL TRANSFERASE"/>
    <property type="match status" value="1"/>
</dbReference>
<sequence length="226" mass="25838">MKSKNHNVLRVYRSKAQAKESYDKISHFYDYFAGVFEKKYRNMALERLNIKRGEIVLEIGFGTGHCLKQMAQSVGENGKAYGIDISSGMLEVSKQRLEEAGLLDRVELQCEDALKMPYKDNKFHAVFMSFALELFDTSEIPKVLAEIKRVLKPNGRLGVVSMSKQDEDSILLRLYEWTHKRFPQYVDCRPIYVKQSMKDAGFGIVHGEKVKLFGLPGEIVICVKSS</sequence>
<dbReference type="Gene3D" id="3.40.50.150">
    <property type="entry name" value="Vaccinia Virus protein VP39"/>
    <property type="match status" value="1"/>
</dbReference>
<accession>X1RF96</accession>
<dbReference type="AlphaFoldDB" id="X1RF96"/>
<dbReference type="SUPFAM" id="SSF53335">
    <property type="entry name" value="S-adenosyl-L-methionine-dependent methyltransferases"/>
    <property type="match status" value="1"/>
</dbReference>
<dbReference type="InterPro" id="IPR050723">
    <property type="entry name" value="CFA/CMAS"/>
</dbReference>
<name>X1RF96_9ZZZZ</name>
<dbReference type="Pfam" id="PF13649">
    <property type="entry name" value="Methyltransf_25"/>
    <property type="match status" value="1"/>
</dbReference>
<dbReference type="InterPro" id="IPR041698">
    <property type="entry name" value="Methyltransf_25"/>
</dbReference>
<reference evidence="2" key="1">
    <citation type="journal article" date="2014" name="Front. Microbiol.">
        <title>High frequency of phylogenetically diverse reductive dehalogenase-homologous genes in deep subseafloor sedimentary metagenomes.</title>
        <authorList>
            <person name="Kawai M."/>
            <person name="Futagami T."/>
            <person name="Toyoda A."/>
            <person name="Takaki Y."/>
            <person name="Nishi S."/>
            <person name="Hori S."/>
            <person name="Arai W."/>
            <person name="Tsubouchi T."/>
            <person name="Morono Y."/>
            <person name="Uchiyama I."/>
            <person name="Ito T."/>
            <person name="Fujiyama A."/>
            <person name="Inagaki F."/>
            <person name="Takami H."/>
        </authorList>
    </citation>
    <scope>NUCLEOTIDE SEQUENCE</scope>
    <source>
        <strain evidence="2">Expedition CK06-06</strain>
    </source>
</reference>
<dbReference type="CDD" id="cd02440">
    <property type="entry name" value="AdoMet_MTases"/>
    <property type="match status" value="1"/>
</dbReference>
<dbReference type="PANTHER" id="PTHR43667">
    <property type="entry name" value="CYCLOPROPANE-FATTY-ACYL-PHOSPHOLIPID SYNTHASE"/>
    <property type="match status" value="1"/>
</dbReference>